<evidence type="ECO:0000313" key="2">
    <source>
        <dbReference type="EMBL" id="MBE8716086.1"/>
    </source>
</evidence>
<protein>
    <submittedName>
        <fullName evidence="2">Extracellular solute-binding protein</fullName>
    </submittedName>
</protein>
<dbReference type="Gene3D" id="3.40.190.10">
    <property type="entry name" value="Periplasmic binding protein-like II"/>
    <property type="match status" value="2"/>
</dbReference>
<dbReference type="RefSeq" id="WP_193906911.1">
    <property type="nucleotide sequence ID" value="NZ_PRDL01000001.1"/>
</dbReference>
<dbReference type="AlphaFoldDB" id="A0A928UZI8"/>
<dbReference type="SUPFAM" id="SSF53850">
    <property type="entry name" value="Periplasmic binding protein-like II"/>
    <property type="match status" value="1"/>
</dbReference>
<dbReference type="GO" id="GO:0030288">
    <property type="term" value="C:outer membrane-bounded periplasmic space"/>
    <property type="evidence" value="ECO:0007669"/>
    <property type="project" value="TreeGrafter"/>
</dbReference>
<evidence type="ECO:0000256" key="1">
    <source>
        <dbReference type="ARBA" id="ARBA00022729"/>
    </source>
</evidence>
<dbReference type="GO" id="GO:0015888">
    <property type="term" value="P:thiamine transport"/>
    <property type="evidence" value="ECO:0007669"/>
    <property type="project" value="TreeGrafter"/>
</dbReference>
<comment type="caution">
    <text evidence="2">The sequence shown here is derived from an EMBL/GenBank/DDBJ whole genome shotgun (WGS) entry which is preliminary data.</text>
</comment>
<dbReference type="CDD" id="cd13547">
    <property type="entry name" value="PBP2_Fbp_like_2"/>
    <property type="match status" value="1"/>
</dbReference>
<evidence type="ECO:0000313" key="3">
    <source>
        <dbReference type="Proteomes" id="UP000652567"/>
    </source>
</evidence>
<accession>A0A928UZI8</accession>
<dbReference type="GO" id="GO:0030975">
    <property type="term" value="F:thiamine binding"/>
    <property type="evidence" value="ECO:0007669"/>
    <property type="project" value="TreeGrafter"/>
</dbReference>
<keyword evidence="3" id="KW-1185">Reference proteome</keyword>
<gene>
    <name evidence="2" type="ORF">C4F51_02660</name>
</gene>
<dbReference type="Pfam" id="PF13343">
    <property type="entry name" value="SBP_bac_6"/>
    <property type="match status" value="1"/>
</dbReference>
<proteinExistence type="predicted"/>
<reference evidence="2" key="1">
    <citation type="submission" date="2018-07" db="EMBL/GenBank/DDBJ databases">
        <title>Genome assembly of strain Ka43.</title>
        <authorList>
            <person name="Kukolya J."/>
            <person name="Nagy I."/>
            <person name="Horvath B."/>
            <person name="Toth A."/>
        </authorList>
    </citation>
    <scope>NUCLEOTIDE SEQUENCE</scope>
    <source>
        <strain evidence="2">KB43</strain>
    </source>
</reference>
<dbReference type="Proteomes" id="UP000652567">
    <property type="component" value="Unassembled WGS sequence"/>
</dbReference>
<sequence length="309" mass="33590">MHTPVHISTTARPLTVYAAGPGSLMKSLVTDFQEYSGARVNLFQATTGKVLARLEAEADNPQADVFISASWDLAQELDARDWLQPYESEYAEHVPAHLKTPHYIAQAVSALGIVWNRDSDTPQPNDWQDLASPAFNGLVNMPDPASSGASVDLLLGLKQAMGENAWQLFARLKQNGMEICGANDQALAPVLRGNKAAVFGSVDYVAYAAVEKGAPIKVIFPQSGTVIVPRPMMILKNARQPQLAREFINYLLSDDGQAGAAAAWLMPARSDIITRRPSINDIRLLPQGKLSETSRARSLEKFSDVFFGG</sequence>
<keyword evidence="1" id="KW-0732">Signal</keyword>
<organism evidence="2 3">
    <name type="scientific">Cellvibrio polysaccharolyticus</name>
    <dbReference type="NCBI Taxonomy" id="2082724"/>
    <lineage>
        <taxon>Bacteria</taxon>
        <taxon>Pseudomonadati</taxon>
        <taxon>Pseudomonadota</taxon>
        <taxon>Gammaproteobacteria</taxon>
        <taxon>Cellvibrionales</taxon>
        <taxon>Cellvibrionaceae</taxon>
        <taxon>Cellvibrio</taxon>
    </lineage>
</organism>
<dbReference type="InterPro" id="IPR026045">
    <property type="entry name" value="Ferric-bd"/>
</dbReference>
<dbReference type="PANTHER" id="PTHR30006:SF2">
    <property type="entry name" value="ABC TRANSPORTER SUBSTRATE-BINDING PROTEIN"/>
    <property type="match status" value="1"/>
</dbReference>
<dbReference type="PANTHER" id="PTHR30006">
    <property type="entry name" value="THIAMINE-BINDING PERIPLASMIC PROTEIN-RELATED"/>
    <property type="match status" value="1"/>
</dbReference>
<dbReference type="GO" id="GO:0030976">
    <property type="term" value="F:thiamine pyrophosphate binding"/>
    <property type="evidence" value="ECO:0007669"/>
    <property type="project" value="TreeGrafter"/>
</dbReference>
<dbReference type="PIRSF" id="PIRSF002825">
    <property type="entry name" value="CfbpA"/>
    <property type="match status" value="1"/>
</dbReference>
<name>A0A928UZI8_9GAMM</name>
<dbReference type="EMBL" id="PRDL01000001">
    <property type="protein sequence ID" value="MBE8716086.1"/>
    <property type="molecule type" value="Genomic_DNA"/>
</dbReference>